<comment type="caution">
    <text evidence="2">The sequence shown here is derived from an EMBL/GenBank/DDBJ whole genome shotgun (WGS) entry which is preliminary data.</text>
</comment>
<feature type="domain" description="N-acetyltransferase" evidence="1">
    <location>
        <begin position="3"/>
        <end position="150"/>
    </location>
</feature>
<evidence type="ECO:0000313" key="3">
    <source>
        <dbReference type="Proteomes" id="UP000664601"/>
    </source>
</evidence>
<dbReference type="Gene3D" id="3.40.630.30">
    <property type="match status" value="1"/>
</dbReference>
<name>A0ABS3LAT5_9ENTE</name>
<dbReference type="InterPro" id="IPR016181">
    <property type="entry name" value="Acyl_CoA_acyltransferase"/>
</dbReference>
<reference evidence="2 3" key="1">
    <citation type="submission" date="2021-03" db="EMBL/GenBank/DDBJ databases">
        <title>Enterococcal diversity collection.</title>
        <authorList>
            <person name="Gilmore M.S."/>
            <person name="Schwartzman J."/>
            <person name="Van Tyne D."/>
            <person name="Martin M."/>
            <person name="Earl A.M."/>
            <person name="Manson A.L."/>
            <person name="Straub T."/>
            <person name="Salamzade R."/>
            <person name="Saavedra J."/>
            <person name="Lebreton F."/>
            <person name="Prichula J."/>
            <person name="Schaufler K."/>
            <person name="Gaca A."/>
            <person name="Sgardioli B."/>
            <person name="Wagenaar J."/>
            <person name="Strong T."/>
        </authorList>
    </citation>
    <scope>NUCLEOTIDE SEQUENCE [LARGE SCALE GENOMIC DNA]</scope>
    <source>
        <strain evidence="2 3">669A</strain>
    </source>
</reference>
<proteinExistence type="predicted"/>
<gene>
    <name evidence="2" type="ORF">JZO70_11250</name>
</gene>
<accession>A0ABS3LAT5</accession>
<dbReference type="PROSITE" id="PS51186">
    <property type="entry name" value="GNAT"/>
    <property type="match status" value="1"/>
</dbReference>
<evidence type="ECO:0000259" key="1">
    <source>
        <dbReference type="PROSITE" id="PS51186"/>
    </source>
</evidence>
<dbReference type="Proteomes" id="UP000664601">
    <property type="component" value="Unassembled WGS sequence"/>
</dbReference>
<dbReference type="InterPro" id="IPR000182">
    <property type="entry name" value="GNAT_dom"/>
</dbReference>
<evidence type="ECO:0000313" key="2">
    <source>
        <dbReference type="EMBL" id="MBO1306742.1"/>
    </source>
</evidence>
<dbReference type="RefSeq" id="WP_207673671.1">
    <property type="nucleotide sequence ID" value="NZ_JAFREM010000018.1"/>
</dbReference>
<dbReference type="SUPFAM" id="SSF55729">
    <property type="entry name" value="Acyl-CoA N-acyltransferases (Nat)"/>
    <property type="match status" value="1"/>
</dbReference>
<dbReference type="Gene3D" id="1.10.287.900">
    <property type="entry name" value="The crystal structure of the spermine/spermidine acetyltransferase from enterococcus faecali"/>
    <property type="match status" value="1"/>
</dbReference>
<dbReference type="Pfam" id="PF00583">
    <property type="entry name" value="Acetyltransf_1"/>
    <property type="match status" value="1"/>
</dbReference>
<protein>
    <submittedName>
        <fullName evidence="2">GNAT family N-acetyltransferase</fullName>
    </submittedName>
</protein>
<organism evidence="2 3">
    <name type="scientific">Candidatus Enterococcus moelleringii</name>
    <dbReference type="NCBI Taxonomy" id="2815325"/>
    <lineage>
        <taxon>Bacteria</taxon>
        <taxon>Bacillati</taxon>
        <taxon>Bacillota</taxon>
        <taxon>Bacilli</taxon>
        <taxon>Lactobacillales</taxon>
        <taxon>Enterococcaceae</taxon>
        <taxon>Enterococcus</taxon>
    </lineage>
</organism>
<sequence>MDLTIQPVNQDNWRQVAQLSVQPEQRDFIESNAQSLLEAAYDRSLNWHPLALYDGDTMVGFAMIGAHRDESMWLDRIMMDQHFQGQSYGKHFIPLLLDYMQTNFGVEKVYLSAHEENEKIFAYYERFGFIDSGKHDPANGERIMFYSFSK</sequence>
<dbReference type="CDD" id="cd04301">
    <property type="entry name" value="NAT_SF"/>
    <property type="match status" value="1"/>
</dbReference>
<dbReference type="EMBL" id="JAFREM010000018">
    <property type="protein sequence ID" value="MBO1306742.1"/>
    <property type="molecule type" value="Genomic_DNA"/>
</dbReference>
<keyword evidence="3" id="KW-1185">Reference proteome</keyword>
<dbReference type="InterPro" id="IPR027455">
    <property type="entry name" value="Sper_AcTfrase_N"/>
</dbReference>